<evidence type="ECO:0000313" key="2">
    <source>
        <dbReference type="EMBL" id="PTW60660.1"/>
    </source>
</evidence>
<reference evidence="2 3" key="1">
    <citation type="submission" date="2018-04" db="EMBL/GenBank/DDBJ databases">
        <title>Genomic Encyclopedia of Archaeal and Bacterial Type Strains, Phase II (KMG-II): from individual species to whole genera.</title>
        <authorList>
            <person name="Goeker M."/>
        </authorList>
    </citation>
    <scope>NUCLEOTIDE SEQUENCE [LARGE SCALE GENOMIC DNA]</scope>
    <source>
        <strain evidence="2 3">DSM 23382</strain>
    </source>
</reference>
<gene>
    <name evidence="2" type="ORF">C8N35_104286</name>
</gene>
<keyword evidence="1" id="KW-1133">Transmembrane helix</keyword>
<feature type="transmembrane region" description="Helical" evidence="1">
    <location>
        <begin position="59"/>
        <end position="79"/>
    </location>
</feature>
<proteinExistence type="predicted"/>
<dbReference type="Proteomes" id="UP000244081">
    <property type="component" value="Unassembled WGS sequence"/>
</dbReference>
<dbReference type="RefSeq" id="WP_146177404.1">
    <property type="nucleotide sequence ID" value="NZ_QAYG01000004.1"/>
</dbReference>
<sequence length="84" mass="9013">MNEADLAAMRQLVKEASREGTGEALRRAGVDVDDLRASQADMLFLRQARKGAEAMKGRMITVFLTAAMTAVIAAVWAGFKGAVK</sequence>
<keyword evidence="3" id="KW-1185">Reference proteome</keyword>
<dbReference type="AlphaFoldDB" id="A0A2T5VA80"/>
<dbReference type="EMBL" id="QAYG01000004">
    <property type="protein sequence ID" value="PTW60660.1"/>
    <property type="molecule type" value="Genomic_DNA"/>
</dbReference>
<keyword evidence="1" id="KW-0812">Transmembrane</keyword>
<evidence type="ECO:0000256" key="1">
    <source>
        <dbReference type="SAM" id="Phobius"/>
    </source>
</evidence>
<evidence type="ECO:0000313" key="3">
    <source>
        <dbReference type="Proteomes" id="UP000244081"/>
    </source>
</evidence>
<protein>
    <submittedName>
        <fullName evidence="2">Uncharacterized protein</fullName>
    </submittedName>
</protein>
<organism evidence="2 3">
    <name type="scientific">Breoghania corrubedonensis</name>
    <dbReference type="NCBI Taxonomy" id="665038"/>
    <lineage>
        <taxon>Bacteria</taxon>
        <taxon>Pseudomonadati</taxon>
        <taxon>Pseudomonadota</taxon>
        <taxon>Alphaproteobacteria</taxon>
        <taxon>Hyphomicrobiales</taxon>
        <taxon>Stappiaceae</taxon>
        <taxon>Breoghania</taxon>
    </lineage>
</organism>
<name>A0A2T5VA80_9HYPH</name>
<keyword evidence="1" id="KW-0472">Membrane</keyword>
<comment type="caution">
    <text evidence="2">The sequence shown here is derived from an EMBL/GenBank/DDBJ whole genome shotgun (WGS) entry which is preliminary data.</text>
</comment>
<accession>A0A2T5VA80</accession>